<dbReference type="SUPFAM" id="SSF52768">
    <property type="entry name" value="Arginase/deacetylase"/>
    <property type="match status" value="1"/>
</dbReference>
<dbReference type="InterPro" id="IPR023696">
    <property type="entry name" value="Ureohydrolase_dom_sf"/>
</dbReference>
<proteinExistence type="inferred from homology"/>
<evidence type="ECO:0000313" key="2">
    <source>
        <dbReference type="EMBL" id="HIX80577.1"/>
    </source>
</evidence>
<dbReference type="Gene3D" id="3.40.800.10">
    <property type="entry name" value="Ureohydrolase domain"/>
    <property type="match status" value="1"/>
</dbReference>
<comment type="similarity">
    <text evidence="1">Belongs to the arginase family.</text>
</comment>
<accession>A0A9D2BM62</accession>
<evidence type="ECO:0000313" key="3">
    <source>
        <dbReference type="Proteomes" id="UP000886724"/>
    </source>
</evidence>
<dbReference type="EMBL" id="DXET01000032">
    <property type="protein sequence ID" value="HIX80577.1"/>
    <property type="molecule type" value="Genomic_DNA"/>
</dbReference>
<dbReference type="PROSITE" id="PS51409">
    <property type="entry name" value="ARGINASE_2"/>
    <property type="match status" value="1"/>
</dbReference>
<gene>
    <name evidence="2" type="ORF">H9980_01195</name>
</gene>
<dbReference type="GO" id="GO:0033389">
    <property type="term" value="P:putrescine biosynthetic process from arginine, via agmatine"/>
    <property type="evidence" value="ECO:0007669"/>
    <property type="project" value="TreeGrafter"/>
</dbReference>
<sequence>MDFTGIYRMQKFYRHENINWVDCRDIEGTHGYCSDEAKGKIKNRICTCPVNGIHFIDSGNFHYVSEFWLEKLTEEFVLVVFDHHSDMLKPLFGDILSCGSWILNAMENNKYLKKVILIGIAKEQIALIDEKYQKDIIYFTDEDLGDLSKWDKATMLLEHYPIYISIDKDVLSQDVIKTNWQQGQMYLLELKLFLAEMIKQGQVLGIDICGECSNEVTKLSEIKSNDLLNYEILGFLKRELTNNV</sequence>
<dbReference type="Proteomes" id="UP000886724">
    <property type="component" value="Unassembled WGS sequence"/>
</dbReference>
<dbReference type="GO" id="GO:0046872">
    <property type="term" value="F:metal ion binding"/>
    <property type="evidence" value="ECO:0007669"/>
    <property type="project" value="InterPro"/>
</dbReference>
<reference evidence="2" key="1">
    <citation type="journal article" date="2021" name="PeerJ">
        <title>Extensive microbial diversity within the chicken gut microbiome revealed by metagenomics and culture.</title>
        <authorList>
            <person name="Gilroy R."/>
            <person name="Ravi A."/>
            <person name="Getino M."/>
            <person name="Pursley I."/>
            <person name="Horton D.L."/>
            <person name="Alikhan N.F."/>
            <person name="Baker D."/>
            <person name="Gharbi K."/>
            <person name="Hall N."/>
            <person name="Watson M."/>
            <person name="Adriaenssens E.M."/>
            <person name="Foster-Nyarko E."/>
            <person name="Jarju S."/>
            <person name="Secka A."/>
            <person name="Antonio M."/>
            <person name="Oren A."/>
            <person name="Chaudhuri R.R."/>
            <person name="La Ragione R."/>
            <person name="Hildebrand F."/>
            <person name="Pallen M.J."/>
        </authorList>
    </citation>
    <scope>NUCLEOTIDE SEQUENCE</scope>
    <source>
        <strain evidence="2">ChiGjej1B1-14440</strain>
    </source>
</reference>
<comment type="caution">
    <text evidence="2">The sequence shown here is derived from an EMBL/GenBank/DDBJ whole genome shotgun (WGS) entry which is preliminary data.</text>
</comment>
<organism evidence="2 3">
    <name type="scientific">Candidatus Erysipelatoclostridium merdavium</name>
    <dbReference type="NCBI Taxonomy" id="2838566"/>
    <lineage>
        <taxon>Bacteria</taxon>
        <taxon>Bacillati</taxon>
        <taxon>Bacillota</taxon>
        <taxon>Erysipelotrichia</taxon>
        <taxon>Erysipelotrichales</taxon>
        <taxon>Erysipelotrichales incertae sedis</taxon>
    </lineage>
</organism>
<dbReference type="PANTHER" id="PTHR11358:SF41">
    <property type="entry name" value="ARGINASE"/>
    <property type="match status" value="1"/>
</dbReference>
<reference evidence="2" key="2">
    <citation type="submission" date="2021-04" db="EMBL/GenBank/DDBJ databases">
        <authorList>
            <person name="Gilroy R."/>
        </authorList>
    </citation>
    <scope>NUCLEOTIDE SEQUENCE</scope>
    <source>
        <strain evidence="2">ChiGjej1B1-14440</strain>
    </source>
</reference>
<dbReference type="AlphaFoldDB" id="A0A9D2BM62"/>
<protein>
    <submittedName>
        <fullName evidence="2">Arginase family protein</fullName>
    </submittedName>
</protein>
<dbReference type="Pfam" id="PF00491">
    <property type="entry name" value="Arginase"/>
    <property type="match status" value="1"/>
</dbReference>
<evidence type="ECO:0000256" key="1">
    <source>
        <dbReference type="PROSITE-ProRule" id="PRU00742"/>
    </source>
</evidence>
<name>A0A9D2BM62_9FIRM</name>
<dbReference type="PANTHER" id="PTHR11358">
    <property type="entry name" value="ARGINASE/AGMATINASE"/>
    <property type="match status" value="1"/>
</dbReference>
<dbReference type="InterPro" id="IPR006035">
    <property type="entry name" value="Ureohydrolase"/>
</dbReference>
<dbReference type="GO" id="GO:0008783">
    <property type="term" value="F:agmatinase activity"/>
    <property type="evidence" value="ECO:0007669"/>
    <property type="project" value="TreeGrafter"/>
</dbReference>